<dbReference type="Gene3D" id="2.170.300.10">
    <property type="entry name" value="Tie2 ligand-binding domain superfamily"/>
    <property type="match status" value="1"/>
</dbReference>
<dbReference type="PROSITE" id="PS50853">
    <property type="entry name" value="FN3"/>
    <property type="match status" value="1"/>
</dbReference>
<organism evidence="3 4">
    <name type="scientific">Batillaria attramentaria</name>
    <dbReference type="NCBI Taxonomy" id="370345"/>
    <lineage>
        <taxon>Eukaryota</taxon>
        <taxon>Metazoa</taxon>
        <taxon>Spiralia</taxon>
        <taxon>Lophotrochozoa</taxon>
        <taxon>Mollusca</taxon>
        <taxon>Gastropoda</taxon>
        <taxon>Caenogastropoda</taxon>
        <taxon>Sorbeoconcha</taxon>
        <taxon>Cerithioidea</taxon>
        <taxon>Batillariidae</taxon>
        <taxon>Batillaria</taxon>
    </lineage>
</organism>
<dbReference type="InterPro" id="IPR003961">
    <property type="entry name" value="FN3_dom"/>
</dbReference>
<dbReference type="InterPro" id="IPR042635">
    <property type="entry name" value="MEGF10/SREC1/2-like"/>
</dbReference>
<dbReference type="InterPro" id="IPR036116">
    <property type="entry name" value="FN3_sf"/>
</dbReference>
<evidence type="ECO:0000313" key="4">
    <source>
        <dbReference type="Proteomes" id="UP001519460"/>
    </source>
</evidence>
<keyword evidence="4" id="KW-1185">Reference proteome</keyword>
<dbReference type="CDD" id="cd00055">
    <property type="entry name" value="EGF_Lam"/>
    <property type="match status" value="1"/>
</dbReference>
<evidence type="ECO:0000259" key="2">
    <source>
        <dbReference type="PROSITE" id="PS50853"/>
    </source>
</evidence>
<dbReference type="InterPro" id="IPR002049">
    <property type="entry name" value="LE_dom"/>
</dbReference>
<accession>A0ABD0K3X1</accession>
<dbReference type="CDD" id="cd00063">
    <property type="entry name" value="FN3"/>
    <property type="match status" value="1"/>
</dbReference>
<evidence type="ECO:0000313" key="3">
    <source>
        <dbReference type="EMBL" id="KAK7481944.1"/>
    </source>
</evidence>
<feature type="domain" description="Fibronectin type-III" evidence="2">
    <location>
        <begin position="4"/>
        <end position="115"/>
    </location>
</feature>
<reference evidence="3 4" key="1">
    <citation type="journal article" date="2023" name="Sci. Data">
        <title>Genome assembly of the Korean intertidal mud-creeper Batillaria attramentaria.</title>
        <authorList>
            <person name="Patra A.K."/>
            <person name="Ho P.T."/>
            <person name="Jun S."/>
            <person name="Lee S.J."/>
            <person name="Kim Y."/>
            <person name="Won Y.J."/>
        </authorList>
    </citation>
    <scope>NUCLEOTIDE SEQUENCE [LARGE SCALE GENOMIC DNA]</scope>
    <source>
        <strain evidence="3">Wonlab-2016</strain>
    </source>
</reference>
<dbReference type="EMBL" id="JACVVK020000254">
    <property type="protein sequence ID" value="KAK7481944.1"/>
    <property type="molecule type" value="Genomic_DNA"/>
</dbReference>
<feature type="non-terminal residue" evidence="3">
    <location>
        <position position="817"/>
    </location>
</feature>
<dbReference type="PANTHER" id="PTHR24043:SF8">
    <property type="entry name" value="EGF-LIKE DOMAIN-CONTAINING PROTEIN"/>
    <property type="match status" value="1"/>
</dbReference>
<dbReference type="PANTHER" id="PTHR24043">
    <property type="entry name" value="SCAVENGER RECEPTOR CLASS F"/>
    <property type="match status" value="1"/>
</dbReference>
<keyword evidence="1" id="KW-0245">EGF-like domain</keyword>
<evidence type="ECO:0000256" key="1">
    <source>
        <dbReference type="ARBA" id="ARBA00022536"/>
    </source>
</evidence>
<comment type="caution">
    <text evidence="3">The sequence shown here is derived from an EMBL/GenBank/DDBJ whole genome shotgun (WGS) entry which is preliminary data.</text>
</comment>
<dbReference type="InterPro" id="IPR013783">
    <property type="entry name" value="Ig-like_fold"/>
</dbReference>
<gene>
    <name evidence="3" type="ORF">BaRGS_00026852</name>
</gene>
<sequence>PTEAPTNLQVVDIHDTYADLQWDFTHEEINKMPSSIRGEFRGFQIQVWQYNNKASTVREWNISAEEALETRVGNTFTGRVEGLLPVTDMQASVAVMNNFYISQPTDAVNFTTTAGSCQPGWYGDQCDQRCSEHCLPDDNAEIICLQTHGNCSAGCSEGWYTQNCSERCGENCDGGCERDTGVCVGCVGGYYGMMCEFQCGKGCVNGTCSRQDSACSCLTGWSSPDCTECNTGYYGVESCEECGYCRDDDVCNNTNGHCPRGCRDNFDGDLCNKCDSGYYGVESCEECGYCRDDDVCNNTNGHCLRGCRVNFDGDRYKMAPVHVSLDGPLLTVQNVTLVITVWNLVKSVVTVVMMMSVTIPTDTVPRGCRDGFSGDLCNKCITGRWSANCSLPCGQCAGDGSCDMDTGRCIRQGDVNVAGPIIGSLLQTEALIGLPALASVCPQGTISYSNVLLCLRTTTDILVKMGLLPGRRGDHTCPARCSLPFSNPNLAHGTRRSERLAAKEMAENEREWAEKAATTRTGAVTTTAAATTTTALTTTATATITTSSNDIFDAQRGAPTTGDGANILDTIRRAAATLPRDKVTHGKAKEVRDFIALAPEKPQAIHMGGVQIKVNDGRVAHDKLSEGALKILIDAIDNDDVDITEAYLRQKSSGSEARTAASLSGNSLTTVALTNMRHSSRIPISVQDALSIIQPNWYMAKVDLKSAYRCVPIRPENYAFTGMEWTFADADLPNPCLDNFKLDSLLAGIRRVRGTAQAYKLPVSPNHLLNLRRHLDMNMCDCQLWAAILVGFGGLLRVSNFTDSDKCARRQDVHMVE</sequence>
<dbReference type="AlphaFoldDB" id="A0ABD0K3X1"/>
<protein>
    <recommendedName>
        <fullName evidence="2">Fibronectin type-III domain-containing protein</fullName>
    </recommendedName>
</protein>
<feature type="non-terminal residue" evidence="3">
    <location>
        <position position="1"/>
    </location>
</feature>
<name>A0ABD0K3X1_9CAEN</name>
<dbReference type="Gene3D" id="2.60.40.10">
    <property type="entry name" value="Immunoglobulins"/>
    <property type="match status" value="1"/>
</dbReference>
<dbReference type="SUPFAM" id="SSF49265">
    <property type="entry name" value="Fibronectin type III"/>
    <property type="match status" value="1"/>
</dbReference>
<dbReference type="Proteomes" id="UP001519460">
    <property type="component" value="Unassembled WGS sequence"/>
</dbReference>
<proteinExistence type="predicted"/>